<comment type="similarity">
    <text evidence="5">Belongs to the methyl-accepting chemotaxis (MCP) protein family.</text>
</comment>
<evidence type="ECO:0000256" key="6">
    <source>
        <dbReference type="PROSITE-ProRule" id="PRU00284"/>
    </source>
</evidence>
<keyword evidence="4 6" id="KW-0807">Transducer</keyword>
<gene>
    <name evidence="10" type="ORF">GT019_18300</name>
</gene>
<dbReference type="CDD" id="cd11386">
    <property type="entry name" value="MCP_signal"/>
    <property type="match status" value="1"/>
</dbReference>
<reference evidence="10 11" key="1">
    <citation type="submission" date="2020-01" db="EMBL/GenBank/DDBJ databases">
        <title>Paenibacillus soybeanensis sp. nov. isolated from the nodules of soybean (Glycine max(L.) Merr).</title>
        <authorList>
            <person name="Wang H."/>
        </authorList>
    </citation>
    <scope>NUCLEOTIDE SEQUENCE [LARGE SCALE GENOMIC DNA]</scope>
    <source>
        <strain evidence="10 11">T1</strain>
    </source>
</reference>
<evidence type="ECO:0000313" key="11">
    <source>
        <dbReference type="Proteomes" id="UP000665561"/>
    </source>
</evidence>
<protein>
    <submittedName>
        <fullName evidence="10">HAMP domain-containing protein</fullName>
    </submittedName>
</protein>
<dbReference type="PROSITE" id="PS50111">
    <property type="entry name" value="CHEMOTAXIS_TRANSDUC_2"/>
    <property type="match status" value="1"/>
</dbReference>
<dbReference type="RefSeq" id="WP_161744636.1">
    <property type="nucleotide sequence ID" value="NZ_JAAAMV010000017.1"/>
</dbReference>
<evidence type="ECO:0000256" key="4">
    <source>
        <dbReference type="ARBA" id="ARBA00023224"/>
    </source>
</evidence>
<evidence type="ECO:0000256" key="7">
    <source>
        <dbReference type="SAM" id="Phobius"/>
    </source>
</evidence>
<dbReference type="PANTHER" id="PTHR32089:SF112">
    <property type="entry name" value="LYSOZYME-LIKE PROTEIN-RELATED"/>
    <property type="match status" value="1"/>
</dbReference>
<accession>A0ABW9XT41</accession>
<name>A0ABW9XT41_9BACL</name>
<keyword evidence="7" id="KW-0812">Transmembrane</keyword>
<keyword evidence="3 7" id="KW-0472">Membrane</keyword>
<dbReference type="Gene3D" id="1.10.287.950">
    <property type="entry name" value="Methyl-accepting chemotaxis protein"/>
    <property type="match status" value="1"/>
</dbReference>
<dbReference type="SMART" id="SM00304">
    <property type="entry name" value="HAMP"/>
    <property type="match status" value="1"/>
</dbReference>
<dbReference type="SUPFAM" id="SSF58104">
    <property type="entry name" value="Methyl-accepting chemotaxis protein (MCP) signaling domain"/>
    <property type="match status" value="1"/>
</dbReference>
<evidence type="ECO:0000256" key="3">
    <source>
        <dbReference type="ARBA" id="ARBA00023136"/>
    </source>
</evidence>
<dbReference type="CDD" id="cd06225">
    <property type="entry name" value="HAMP"/>
    <property type="match status" value="1"/>
</dbReference>
<dbReference type="PANTHER" id="PTHR32089">
    <property type="entry name" value="METHYL-ACCEPTING CHEMOTAXIS PROTEIN MCPB"/>
    <property type="match status" value="1"/>
</dbReference>
<keyword evidence="7" id="KW-1133">Transmembrane helix</keyword>
<evidence type="ECO:0000256" key="1">
    <source>
        <dbReference type="ARBA" id="ARBA00004236"/>
    </source>
</evidence>
<evidence type="ECO:0000259" key="9">
    <source>
        <dbReference type="PROSITE" id="PS50885"/>
    </source>
</evidence>
<feature type="domain" description="HAMP" evidence="9">
    <location>
        <begin position="225"/>
        <end position="276"/>
    </location>
</feature>
<dbReference type="CDD" id="cd18773">
    <property type="entry name" value="PDC1_HK_sensor"/>
    <property type="match status" value="1"/>
</dbReference>
<evidence type="ECO:0000256" key="5">
    <source>
        <dbReference type="ARBA" id="ARBA00029447"/>
    </source>
</evidence>
<dbReference type="Proteomes" id="UP000665561">
    <property type="component" value="Unassembled WGS sequence"/>
</dbReference>
<sequence length="585" mass="62908">MKKMIGMSFFMKNLLLSSFNIILIGAVLITSGYLIEKNVLIDQLHGEITAVTQTWAKGLDAKAVEQAVTEKSYDGPVQAKLRTYLDAVNKDNPNIAQAYIFGTELKDGNQTTLVAMPTSLMDAFKEAKLNIGDFYEQPKEVEDGLRSMLASGKPTFTSFYSDDFGTWTTVAYPIHDADGKIFAYFAADVDASAVPNGLNKLLTSGIGIMAIFLVIVLLVQYLVSRTTMKPLRELMRGIEQVSEGNLDISIKTGDDDLGRINAKFNVMVGRIGETMVKVQQATHLLNSSSKRLHAISEQNSAEASTITASINEIMHNISAQEQAAGEGARAMSEMAVVIQSISDNSSQVANEASVMEQISIEGNGVVKQVTEQMSQIDQFVSDTGAVVKQLESRSQEIENIVSVIANIAAQTNLLALNASIEAARVGEHGKGFAVVAGEVRKLAEQSNQSATQITELIKEIQAEISRAVQAMEQGSGEVRSGIEVAGNLEYLFGNILLATRTVSNQIHEVSGSTQQMSAGTQELTATSEELSATAGMTAENSSRIASSIEQQKASLGTIVEASTELNAVSEELQSLVGQFKVSPKR</sequence>
<keyword evidence="2" id="KW-1003">Cell membrane</keyword>
<comment type="caution">
    <text evidence="10">The sequence shown here is derived from an EMBL/GenBank/DDBJ whole genome shotgun (WGS) entry which is preliminary data.</text>
</comment>
<evidence type="ECO:0000256" key="2">
    <source>
        <dbReference type="ARBA" id="ARBA00022475"/>
    </source>
</evidence>
<evidence type="ECO:0000259" key="8">
    <source>
        <dbReference type="PROSITE" id="PS50111"/>
    </source>
</evidence>
<keyword evidence="11" id="KW-1185">Reference proteome</keyword>
<dbReference type="Pfam" id="PF00015">
    <property type="entry name" value="MCPsignal"/>
    <property type="match status" value="1"/>
</dbReference>
<dbReference type="SMART" id="SM00283">
    <property type="entry name" value="MA"/>
    <property type="match status" value="1"/>
</dbReference>
<evidence type="ECO:0000313" key="10">
    <source>
        <dbReference type="EMBL" id="NBD25828.1"/>
    </source>
</evidence>
<dbReference type="Pfam" id="PF00672">
    <property type="entry name" value="HAMP"/>
    <property type="match status" value="1"/>
</dbReference>
<comment type="subcellular location">
    <subcellularLocation>
        <location evidence="1">Cell membrane</location>
    </subcellularLocation>
</comment>
<dbReference type="EMBL" id="JAAAMV010000017">
    <property type="protein sequence ID" value="NBD25828.1"/>
    <property type="molecule type" value="Genomic_DNA"/>
</dbReference>
<proteinExistence type="inferred from homology"/>
<feature type="domain" description="Methyl-accepting transducer" evidence="8">
    <location>
        <begin position="295"/>
        <end position="531"/>
    </location>
</feature>
<dbReference type="InterPro" id="IPR004089">
    <property type="entry name" value="MCPsignal_dom"/>
</dbReference>
<feature type="transmembrane region" description="Helical" evidence="7">
    <location>
        <begin position="201"/>
        <end position="223"/>
    </location>
</feature>
<dbReference type="InterPro" id="IPR003660">
    <property type="entry name" value="HAMP_dom"/>
</dbReference>
<dbReference type="PROSITE" id="PS50885">
    <property type="entry name" value="HAMP"/>
    <property type="match status" value="1"/>
</dbReference>
<organism evidence="10 11">
    <name type="scientific">Paenibacillus glycinis</name>
    <dbReference type="NCBI Taxonomy" id="2697035"/>
    <lineage>
        <taxon>Bacteria</taxon>
        <taxon>Bacillati</taxon>
        <taxon>Bacillota</taxon>
        <taxon>Bacilli</taxon>
        <taxon>Bacillales</taxon>
        <taxon>Paenibacillaceae</taxon>
        <taxon>Paenibacillus</taxon>
    </lineage>
</organism>